<feature type="region of interest" description="Disordered" evidence="1">
    <location>
        <begin position="382"/>
        <end position="503"/>
    </location>
</feature>
<evidence type="ECO:0000256" key="3">
    <source>
        <dbReference type="SAM" id="SignalP"/>
    </source>
</evidence>
<evidence type="ECO:0008006" key="6">
    <source>
        <dbReference type="Google" id="ProtNLM"/>
    </source>
</evidence>
<keyword evidence="2" id="KW-1133">Transmembrane helix</keyword>
<feature type="compositionally biased region" description="Low complexity" evidence="1">
    <location>
        <begin position="382"/>
        <end position="392"/>
    </location>
</feature>
<feature type="signal peptide" evidence="3">
    <location>
        <begin position="1"/>
        <end position="16"/>
    </location>
</feature>
<feature type="chain" id="PRO_5022068379" description="Mid2 domain-containing protein" evidence="3">
    <location>
        <begin position="17"/>
        <end position="630"/>
    </location>
</feature>
<evidence type="ECO:0000256" key="2">
    <source>
        <dbReference type="SAM" id="Phobius"/>
    </source>
</evidence>
<keyword evidence="2" id="KW-0812">Transmembrane</keyword>
<organism evidence="4 5">
    <name type="scientific">Xylaria flabelliformis</name>
    <dbReference type="NCBI Taxonomy" id="2512241"/>
    <lineage>
        <taxon>Eukaryota</taxon>
        <taxon>Fungi</taxon>
        <taxon>Dikarya</taxon>
        <taxon>Ascomycota</taxon>
        <taxon>Pezizomycotina</taxon>
        <taxon>Sordariomycetes</taxon>
        <taxon>Xylariomycetidae</taxon>
        <taxon>Xylariales</taxon>
        <taxon>Xylariaceae</taxon>
        <taxon>Xylaria</taxon>
    </lineage>
</organism>
<keyword evidence="5" id="KW-1185">Reference proteome</keyword>
<evidence type="ECO:0000313" key="5">
    <source>
        <dbReference type="Proteomes" id="UP000319160"/>
    </source>
</evidence>
<keyword evidence="2" id="KW-0472">Membrane</keyword>
<evidence type="ECO:0000256" key="1">
    <source>
        <dbReference type="SAM" id="MobiDB-lite"/>
    </source>
</evidence>
<evidence type="ECO:0000313" key="4">
    <source>
        <dbReference type="EMBL" id="TRX88252.1"/>
    </source>
</evidence>
<feature type="compositionally biased region" description="Low complexity" evidence="1">
    <location>
        <begin position="194"/>
        <end position="207"/>
    </location>
</feature>
<dbReference type="STRING" id="2512241.A0A553HJX0"/>
<feature type="compositionally biased region" description="Low complexity" evidence="1">
    <location>
        <begin position="433"/>
        <end position="450"/>
    </location>
</feature>
<proteinExistence type="predicted"/>
<comment type="caution">
    <text evidence="4">The sequence shown here is derived from an EMBL/GenBank/DDBJ whole genome shotgun (WGS) entry which is preliminary data.</text>
</comment>
<feature type="compositionally biased region" description="Low complexity" evidence="1">
    <location>
        <begin position="232"/>
        <end position="268"/>
    </location>
</feature>
<protein>
    <recommendedName>
        <fullName evidence="6">Mid2 domain-containing protein</fullName>
    </recommendedName>
</protein>
<feature type="compositionally biased region" description="Low complexity" evidence="1">
    <location>
        <begin position="597"/>
        <end position="613"/>
    </location>
</feature>
<feature type="compositionally biased region" description="Polar residues" evidence="1">
    <location>
        <begin position="524"/>
        <end position="535"/>
    </location>
</feature>
<feature type="transmembrane region" description="Helical" evidence="2">
    <location>
        <begin position="273"/>
        <end position="296"/>
    </location>
</feature>
<keyword evidence="3" id="KW-0732">Signal</keyword>
<feature type="region of interest" description="Disordered" evidence="1">
    <location>
        <begin position="520"/>
        <end position="546"/>
    </location>
</feature>
<reference evidence="5" key="1">
    <citation type="submission" date="2019-06" db="EMBL/GenBank/DDBJ databases">
        <title>Draft genome sequence of the griseofulvin-producing fungus Xylaria cubensis strain G536.</title>
        <authorList>
            <person name="Mead M.E."/>
            <person name="Raja H.A."/>
            <person name="Steenwyk J.L."/>
            <person name="Knowles S.L."/>
            <person name="Oberlies N.H."/>
            <person name="Rokas A."/>
        </authorList>
    </citation>
    <scope>NUCLEOTIDE SEQUENCE [LARGE SCALE GENOMIC DNA]</scope>
    <source>
        <strain evidence="5">G536</strain>
    </source>
</reference>
<dbReference type="OrthoDB" id="5347452at2759"/>
<sequence length="630" mass="66963">MKFAIILLASSSCTHAAWLRWSVNREAVRPAQETGRVTESNQIGWTPIPTPAPGVRSDGEVVLDMLKRQTSKTDWTNSETCGWFAGVSSSAVLCGDGFTCATNSDHAVACASGTISPFFTACLDYSAFQAGSCDNLDAATGCCQQATEPACGTYIWTGSPERFMYKCFEKASIISVLDVPQFVLDASLFSKTHTTPTPTITPSKTATNSKSGSASSPDKTGGSNPGSEGANPTSGSSTGTPATGSGADGSDGSNGSNGSNGSTSTAGSNNTPIIIGSVIGGLAGLLLLILLLLFCLRRKTKGKLGLGFTRNKKNKKEDNSSKAYHTTNVAAAAAKGRNSSGSEATTAMPVPMQQQREYHYHNQEQQHYHPQAQVQPQFQPQAVHLQQHQNQQPLPPPQYQGPSGGQPVSMSHTVNEGPTHVSQPSYPHDPSHAAMQTAMSTGSSSSGAPSRFVVGGILPIPYNSNEKQQNQQQPYYQQPPQGQPQFQQFQQPSLQQQQQQGIPSQLQPVNHIHVYYAPPAQPAEQGTSNPSSQFASPAPDAQMRGGVVPDALGLFMQPQHEQGHARGSSQDRSQTQQSSRGQEQDSIPAYYGHSRDVSAVSSASRRNRSPSPDVDAEWLAARGPGYRQSM</sequence>
<accession>A0A553HJX0</accession>
<dbReference type="Proteomes" id="UP000319160">
    <property type="component" value="Unassembled WGS sequence"/>
</dbReference>
<gene>
    <name evidence="4" type="ORF">FHL15_010877</name>
</gene>
<feature type="region of interest" description="Disordered" evidence="1">
    <location>
        <begin position="559"/>
        <end position="630"/>
    </location>
</feature>
<name>A0A553HJX0_9PEZI</name>
<feature type="compositionally biased region" description="Polar residues" evidence="1">
    <location>
        <begin position="408"/>
        <end position="425"/>
    </location>
</feature>
<dbReference type="AlphaFoldDB" id="A0A553HJX0"/>
<dbReference type="EMBL" id="VFLP01000094">
    <property type="protein sequence ID" value="TRX88252.1"/>
    <property type="molecule type" value="Genomic_DNA"/>
</dbReference>
<feature type="compositionally biased region" description="Polar residues" evidence="1">
    <location>
        <begin position="208"/>
        <end position="226"/>
    </location>
</feature>
<feature type="region of interest" description="Disordered" evidence="1">
    <location>
        <begin position="194"/>
        <end position="268"/>
    </location>
</feature>
<feature type="compositionally biased region" description="Low complexity" evidence="1">
    <location>
        <begin position="566"/>
        <end position="585"/>
    </location>
</feature>
<feature type="compositionally biased region" description="Low complexity" evidence="1">
    <location>
        <begin position="468"/>
        <end position="503"/>
    </location>
</feature>